<keyword evidence="1" id="KW-0812">Transmembrane</keyword>
<evidence type="ECO:0000313" key="2">
    <source>
        <dbReference type="EMBL" id="MET3730252.1"/>
    </source>
</evidence>
<dbReference type="EMBL" id="JBEPMP010000004">
    <property type="protein sequence ID" value="MET3730252.1"/>
    <property type="molecule type" value="Genomic_DNA"/>
</dbReference>
<comment type="caution">
    <text evidence="2">The sequence shown here is derived from an EMBL/GenBank/DDBJ whole genome shotgun (WGS) entry which is preliminary data.</text>
</comment>
<name>A0ABV2LRP9_9BACL</name>
<protein>
    <recommendedName>
        <fullName evidence="4">Flp pilus-assembly TadG-like N-terminal domain-containing protein</fullName>
    </recommendedName>
</protein>
<evidence type="ECO:0000256" key="1">
    <source>
        <dbReference type="SAM" id="Phobius"/>
    </source>
</evidence>
<keyword evidence="1" id="KW-1133">Transmembrane helix</keyword>
<evidence type="ECO:0008006" key="4">
    <source>
        <dbReference type="Google" id="ProtNLM"/>
    </source>
</evidence>
<feature type="transmembrane region" description="Helical" evidence="1">
    <location>
        <begin position="12"/>
        <end position="34"/>
    </location>
</feature>
<evidence type="ECO:0000313" key="3">
    <source>
        <dbReference type="Proteomes" id="UP001549097"/>
    </source>
</evidence>
<gene>
    <name evidence="2" type="ORF">ABID52_003893</name>
</gene>
<keyword evidence="3" id="KW-1185">Reference proteome</keyword>
<dbReference type="RefSeq" id="WP_198769384.1">
    <property type="nucleotide sequence ID" value="NZ_JAEACF010000004.1"/>
</dbReference>
<reference evidence="2 3" key="1">
    <citation type="submission" date="2024-06" db="EMBL/GenBank/DDBJ databases">
        <title>Genomic Encyclopedia of Type Strains, Phase IV (KMG-IV): sequencing the most valuable type-strain genomes for metagenomic binning, comparative biology and taxonomic classification.</title>
        <authorList>
            <person name="Goeker M."/>
        </authorList>
    </citation>
    <scope>NUCLEOTIDE SEQUENCE [LARGE SCALE GENOMIC DNA]</scope>
    <source>
        <strain evidence="2 3">DSM 100124</strain>
    </source>
</reference>
<proteinExistence type="predicted"/>
<dbReference type="Proteomes" id="UP001549097">
    <property type="component" value="Unassembled WGS sequence"/>
</dbReference>
<organism evidence="2 3">
    <name type="scientific">Fictibacillus halophilus</name>
    <dbReference type="NCBI Taxonomy" id="1610490"/>
    <lineage>
        <taxon>Bacteria</taxon>
        <taxon>Bacillati</taxon>
        <taxon>Bacillota</taxon>
        <taxon>Bacilli</taxon>
        <taxon>Bacillales</taxon>
        <taxon>Fictibacillaceae</taxon>
        <taxon>Fictibacillus</taxon>
    </lineage>
</organism>
<accession>A0ABV2LRP9</accession>
<keyword evidence="1" id="KW-0472">Membrane</keyword>
<sequence length="223" mass="24932">MSKQFSNEKGNIALLTLGLMSVMIIMFLFLTNFVKVFSIKEQASTNAQQASLAATSIVYEEVDEAIDEYEMTLIANGKEILEGESLSERINKRQEQYSDLNQNEAHIKAVDEVLSEELSGNGIDTKILNDILIENLTNSQTIESLKYEVSEVISSNKGTVANSEIVFMDDSQITVKTSSKYKALKFDSFIPDDQRDINQTGTGPEISFIEYLDGWSDITIELN</sequence>